<feature type="compositionally biased region" description="Polar residues" evidence="2">
    <location>
        <begin position="49"/>
        <end position="74"/>
    </location>
</feature>
<dbReference type="EMBL" id="CP042189">
    <property type="protein sequence ID" value="QDS70849.1"/>
    <property type="molecule type" value="Genomic_DNA"/>
</dbReference>
<dbReference type="Proteomes" id="UP000316270">
    <property type="component" value="Chromosome 5"/>
</dbReference>
<gene>
    <name evidence="3" type="ORF">FKW77_005427</name>
</gene>
<feature type="compositionally biased region" description="Basic and acidic residues" evidence="2">
    <location>
        <begin position="579"/>
        <end position="589"/>
    </location>
</feature>
<accession>A0A517L5E3</accession>
<feature type="compositionally biased region" description="Polar residues" evidence="2">
    <location>
        <begin position="222"/>
        <end position="241"/>
    </location>
</feature>
<dbReference type="OrthoDB" id="5333304at2759"/>
<feature type="region of interest" description="Disordered" evidence="2">
    <location>
        <begin position="299"/>
        <end position="379"/>
    </location>
</feature>
<keyword evidence="4" id="KW-1185">Reference proteome</keyword>
<feature type="region of interest" description="Disordered" evidence="2">
    <location>
        <begin position="222"/>
        <end position="276"/>
    </location>
</feature>
<reference evidence="3 4" key="1">
    <citation type="submission" date="2019-07" db="EMBL/GenBank/DDBJ databases">
        <title>Finished genome of Venturia effusa.</title>
        <authorList>
            <person name="Young C.A."/>
            <person name="Cox M.P."/>
            <person name="Ganley A.R.D."/>
            <person name="David W.J."/>
        </authorList>
    </citation>
    <scope>NUCLEOTIDE SEQUENCE [LARGE SCALE GENOMIC DNA]</scope>
    <source>
        <strain evidence="4">albino</strain>
    </source>
</reference>
<evidence type="ECO:0000313" key="4">
    <source>
        <dbReference type="Proteomes" id="UP000316270"/>
    </source>
</evidence>
<dbReference type="AlphaFoldDB" id="A0A517L5E3"/>
<feature type="compositionally biased region" description="Acidic residues" evidence="2">
    <location>
        <begin position="251"/>
        <end position="272"/>
    </location>
</feature>
<keyword evidence="1" id="KW-0175">Coiled coil</keyword>
<evidence type="ECO:0000313" key="3">
    <source>
        <dbReference type="EMBL" id="QDS70849.1"/>
    </source>
</evidence>
<evidence type="ECO:0000256" key="2">
    <source>
        <dbReference type="SAM" id="MobiDB-lite"/>
    </source>
</evidence>
<proteinExistence type="predicted"/>
<feature type="compositionally biased region" description="Low complexity" evidence="2">
    <location>
        <begin position="83"/>
        <end position="116"/>
    </location>
</feature>
<feature type="compositionally biased region" description="Basic and acidic residues" evidence="2">
    <location>
        <begin position="520"/>
        <end position="535"/>
    </location>
</feature>
<feature type="region of interest" description="Disordered" evidence="2">
    <location>
        <begin position="407"/>
        <end position="589"/>
    </location>
</feature>
<name>A0A517L5E3_9PEZI</name>
<organism evidence="3 4">
    <name type="scientific">Venturia effusa</name>
    <dbReference type="NCBI Taxonomy" id="50376"/>
    <lineage>
        <taxon>Eukaryota</taxon>
        <taxon>Fungi</taxon>
        <taxon>Dikarya</taxon>
        <taxon>Ascomycota</taxon>
        <taxon>Pezizomycotina</taxon>
        <taxon>Dothideomycetes</taxon>
        <taxon>Pleosporomycetidae</taxon>
        <taxon>Venturiales</taxon>
        <taxon>Venturiaceae</taxon>
        <taxon>Venturia</taxon>
    </lineage>
</organism>
<feature type="compositionally biased region" description="Pro residues" evidence="2">
    <location>
        <begin position="495"/>
        <end position="513"/>
    </location>
</feature>
<sequence length="893" mass="99649">MATAVSYPQDARSQETYRKIIALYNEAKSGSHPRFNFKLANGVDPANANAPTQNGTSTAHAPSNANSSTPTSFQFPPGLNNIASSSSSPSQSAAQPQHSRNNTAAATPQQQKPAVASTPQFNPILLQKSDVLNKAEMKLKEQRRQQADQEKLQADRLQELKNARHRIEVLLEKELQARESQTTMEDTNQYNAAEALATVQAKVPAVSGIKSPTPIPVVDAASSESFDENSYYSSKANTWSTERSDPQPDLNDPDPDAMEMSDADDDLYEEYEPPAQIAIDTHQVMGGAEQQRQVITIPGLGDDTEHDDLEENWEPEWDDEEEEDDYEPPAPQAFRETVHSSQRSQPLAYNNQRPAASDIRPQGRHPQHPLNDSNNRIHSPISVAVNHIPAPIAPQPSRISPMVNTLRDESNSARYGQTAAQAGGHNNNNRRPSGNDSGRTSPNGAKGKGKTAKRTTAYATGSTKRKRGASPDTRTKPKKKPRQPQQPIQFQPQPQSVPQPFMSPEPYIKPEPVSPTGFGRADHASPRRPTYREAPDPLVTSPRIVRPRSAYYEYDQSPRGYRSADDLDRVAMPPPTVLRRPERERHTQDLRRVASLQHARRPMSPGYAPHVEPAYEYVERPYAREPVYREPSVRPDGVRYMRAPRSPSPPRAADPYARVHSPALMPPPPARQVIVDEYGTRYYAEPAPVYASPRRAEIDPRYERASTRAPIRVADPYEEDPFRGMPPPPRARAYSRVPEAEIVDHRARERAFSVRPQAIPLEVDRRERAYSVHPQAVPIARSMRGQDYDDDFARPPPPRFDGAPREYVPRAFSVHPEGPRIPEYTVRPGSVHPEAYAGRAMPAPPPARSQPIVLDAEGYGGRYAPPVPRYADELDQAEEAQYGDGRRVVSYRY</sequence>
<feature type="compositionally biased region" description="Polar residues" evidence="2">
    <location>
        <begin position="412"/>
        <end position="443"/>
    </location>
</feature>
<feature type="compositionally biased region" description="Low complexity" evidence="2">
    <location>
        <begin position="483"/>
        <end position="494"/>
    </location>
</feature>
<feature type="compositionally biased region" description="Polar residues" evidence="2">
    <location>
        <begin position="339"/>
        <end position="354"/>
    </location>
</feature>
<feature type="coiled-coil region" evidence="1">
    <location>
        <begin position="125"/>
        <end position="177"/>
    </location>
</feature>
<feature type="region of interest" description="Disordered" evidence="2">
    <location>
        <begin position="31"/>
        <end position="122"/>
    </location>
</feature>
<protein>
    <submittedName>
        <fullName evidence="3">Uncharacterized protein</fullName>
    </submittedName>
</protein>
<feature type="compositionally biased region" description="Acidic residues" evidence="2">
    <location>
        <begin position="302"/>
        <end position="327"/>
    </location>
</feature>
<evidence type="ECO:0000256" key="1">
    <source>
        <dbReference type="SAM" id="Coils"/>
    </source>
</evidence>